<dbReference type="AlphaFoldDB" id="A0A4U6VWG3"/>
<reference evidence="2" key="1">
    <citation type="submission" date="2019-03" db="EMBL/GenBank/DDBJ databases">
        <title>WGS assembly of Setaria viridis.</title>
        <authorList>
            <person name="Huang P."/>
            <person name="Jenkins J."/>
            <person name="Grimwood J."/>
            <person name="Barry K."/>
            <person name="Healey A."/>
            <person name="Mamidi S."/>
            <person name="Sreedasyam A."/>
            <person name="Shu S."/>
            <person name="Feldman M."/>
            <person name="Wu J."/>
            <person name="Yu Y."/>
            <person name="Chen C."/>
            <person name="Johnson J."/>
            <person name="Rokhsar D."/>
            <person name="Baxter I."/>
            <person name="Schmutz J."/>
            <person name="Brutnell T."/>
            <person name="Kellogg E."/>
        </authorList>
    </citation>
    <scope>NUCLEOTIDE SEQUENCE [LARGE SCALE GENOMIC DNA]</scope>
</reference>
<proteinExistence type="predicted"/>
<accession>A0A4U6VWG3</accession>
<evidence type="ECO:0000313" key="3">
    <source>
        <dbReference type="Proteomes" id="UP000298652"/>
    </source>
</evidence>
<gene>
    <name evidence="2" type="ORF">SEVIR_2G299700v2</name>
</gene>
<dbReference type="EMBL" id="CM016553">
    <property type="protein sequence ID" value="TKW34330.1"/>
    <property type="molecule type" value="Genomic_DNA"/>
</dbReference>
<organism evidence="2 3">
    <name type="scientific">Setaria viridis</name>
    <name type="common">Green bristlegrass</name>
    <name type="synonym">Setaria italica subsp. viridis</name>
    <dbReference type="NCBI Taxonomy" id="4556"/>
    <lineage>
        <taxon>Eukaryota</taxon>
        <taxon>Viridiplantae</taxon>
        <taxon>Streptophyta</taxon>
        <taxon>Embryophyta</taxon>
        <taxon>Tracheophyta</taxon>
        <taxon>Spermatophyta</taxon>
        <taxon>Magnoliopsida</taxon>
        <taxon>Liliopsida</taxon>
        <taxon>Poales</taxon>
        <taxon>Poaceae</taxon>
        <taxon>PACMAD clade</taxon>
        <taxon>Panicoideae</taxon>
        <taxon>Panicodae</taxon>
        <taxon>Paniceae</taxon>
        <taxon>Cenchrinae</taxon>
        <taxon>Setaria</taxon>
    </lineage>
</organism>
<sequence length="81" mass="9043">MATVCCNQRAKSKSSTTRRRESDVTRSSARPRPPRRPGSVETHQTNHVRAPTASCGVRTWRGGSWCPRRAIAAVRRKGPCR</sequence>
<name>A0A4U6VWG3_SETVI</name>
<dbReference type="Proteomes" id="UP000298652">
    <property type="component" value="Chromosome 2"/>
</dbReference>
<protein>
    <submittedName>
        <fullName evidence="2">Uncharacterized protein</fullName>
    </submittedName>
</protein>
<evidence type="ECO:0000313" key="2">
    <source>
        <dbReference type="EMBL" id="TKW34330.1"/>
    </source>
</evidence>
<keyword evidence="3" id="KW-1185">Reference proteome</keyword>
<feature type="region of interest" description="Disordered" evidence="1">
    <location>
        <begin position="1"/>
        <end position="54"/>
    </location>
</feature>
<evidence type="ECO:0000256" key="1">
    <source>
        <dbReference type="SAM" id="MobiDB-lite"/>
    </source>
</evidence>
<dbReference type="Gramene" id="TKW34330">
    <property type="protein sequence ID" value="TKW34330"/>
    <property type="gene ID" value="SEVIR_2G299700v2"/>
</dbReference>